<feature type="domain" description="Isochorismatase-like" evidence="2">
    <location>
        <begin position="37"/>
        <end position="187"/>
    </location>
</feature>
<dbReference type="RefSeq" id="WP_231940393.1">
    <property type="nucleotide sequence ID" value="NZ_AP017422.1"/>
</dbReference>
<protein>
    <submittedName>
        <fullName evidence="3">Nicotinamidase-related amidase</fullName>
    </submittedName>
</protein>
<dbReference type="Gene3D" id="3.40.50.850">
    <property type="entry name" value="Isochorismatase-like"/>
    <property type="match status" value="1"/>
</dbReference>
<dbReference type="InterPro" id="IPR053152">
    <property type="entry name" value="Hydrolase_YcaC-like"/>
</dbReference>
<dbReference type="CDD" id="cd01012">
    <property type="entry name" value="YcaC_related"/>
    <property type="match status" value="1"/>
</dbReference>
<evidence type="ECO:0000313" key="3">
    <source>
        <dbReference type="EMBL" id="SIT33616.1"/>
    </source>
</evidence>
<accession>A0A1N7REP7</accession>
<dbReference type="PANTHER" id="PTHR43559:SF1">
    <property type="entry name" value="HYDROLASE"/>
    <property type="match status" value="1"/>
</dbReference>
<proteinExistence type="predicted"/>
<organism evidence="3 4">
    <name type="scientific">Filimonas lacunae</name>
    <dbReference type="NCBI Taxonomy" id="477680"/>
    <lineage>
        <taxon>Bacteria</taxon>
        <taxon>Pseudomonadati</taxon>
        <taxon>Bacteroidota</taxon>
        <taxon>Chitinophagia</taxon>
        <taxon>Chitinophagales</taxon>
        <taxon>Chitinophagaceae</taxon>
        <taxon>Filimonas</taxon>
    </lineage>
</organism>
<gene>
    <name evidence="3" type="ORF">SAMN05421788_11316</name>
</gene>
<dbReference type="InterPro" id="IPR036380">
    <property type="entry name" value="Isochorismatase-like_sf"/>
</dbReference>
<dbReference type="Proteomes" id="UP000186917">
    <property type="component" value="Unassembled WGS sequence"/>
</dbReference>
<reference evidence="4" key="1">
    <citation type="submission" date="2017-01" db="EMBL/GenBank/DDBJ databases">
        <authorList>
            <person name="Varghese N."/>
            <person name="Submissions S."/>
        </authorList>
    </citation>
    <scope>NUCLEOTIDE SEQUENCE [LARGE SCALE GENOMIC DNA]</scope>
    <source>
        <strain evidence="4">DSM 21054</strain>
    </source>
</reference>
<dbReference type="InterPro" id="IPR000868">
    <property type="entry name" value="Isochorismatase-like_dom"/>
</dbReference>
<evidence type="ECO:0000256" key="1">
    <source>
        <dbReference type="SAM" id="SignalP"/>
    </source>
</evidence>
<feature type="chain" id="PRO_5013224398" evidence="1">
    <location>
        <begin position="22"/>
        <end position="231"/>
    </location>
</feature>
<dbReference type="STRING" id="477680.SAMN05421788_11316"/>
<dbReference type="SUPFAM" id="SSF52499">
    <property type="entry name" value="Isochorismatase-like hydrolases"/>
    <property type="match status" value="1"/>
</dbReference>
<evidence type="ECO:0000259" key="2">
    <source>
        <dbReference type="Pfam" id="PF00857"/>
    </source>
</evidence>
<feature type="signal peptide" evidence="1">
    <location>
        <begin position="1"/>
        <end position="21"/>
    </location>
</feature>
<keyword evidence="4" id="KW-1185">Reference proteome</keyword>
<name>A0A1N7REP7_9BACT</name>
<dbReference type="Pfam" id="PF00857">
    <property type="entry name" value="Isochorismatase"/>
    <property type="match status" value="1"/>
</dbReference>
<keyword evidence="1" id="KW-0732">Signal</keyword>
<dbReference type="PANTHER" id="PTHR43559">
    <property type="entry name" value="HYDROLASE YCAC-RELATED"/>
    <property type="match status" value="1"/>
</dbReference>
<dbReference type="AlphaFoldDB" id="A0A1N7REP7"/>
<evidence type="ECO:0000313" key="4">
    <source>
        <dbReference type="Proteomes" id="UP000186917"/>
    </source>
</evidence>
<dbReference type="EMBL" id="FTOR01000013">
    <property type="protein sequence ID" value="SIT33616.1"/>
    <property type="molecule type" value="Genomic_DNA"/>
</dbReference>
<sequence>MRKTIQSMATLFMMAAISVQGYSQKPSSELLTPTNHALVLVDHQSQMGFATKNISITELRSNAAIVAGSSKIFNIPTVVTTVAAKSFSGPVFSEITEFYPATGYINRTTMNCWEDVNAHKAITAKNQKKLIFAGLWTSVCIVGPALSAKADGYDVYVITDACGDVSKEAHDMAISRMIQAGVKPMTAMQYILELQRDWARSETYKGVTDLIKKYGGAYGIGIQYAHEMLKH</sequence>